<accession>A0A8S9LTJ2</accession>
<gene>
    <name evidence="2" type="ORF">F2Q70_00011673</name>
</gene>
<feature type="compositionally biased region" description="Basic and acidic residues" evidence="1">
    <location>
        <begin position="69"/>
        <end position="87"/>
    </location>
</feature>
<feature type="region of interest" description="Disordered" evidence="1">
    <location>
        <begin position="249"/>
        <end position="333"/>
    </location>
</feature>
<sequence>MQGARADVFSRVHLPASYVSRQSLLRDKEMENRYGRDGYPRRDYRSRSPLMERRAEGGFMNDARAAYSRRDGNGDRKAWKQGGKDRSLNSAFTRQSSRYAPYGKQKPTTWRVKERSPPRDLHNEGRIEPHAHGTHLRSIGDSSLRQPSAETAHDSHNSSGKRIASQIVTPARHDHDDNVTKRPRVCPRLLTFSPMEKTLPSDAQIIGALNGMEIVDTINTDVELHDPLTVAETQDDDMLGEDLMEMEAETDDNVREVERKGHESVRVKPRTSSSYKSGGRSGFPLGLRNKMAGLLRRGSPQARRSSSRDKAHSEKQRPGPSKSSRGCTLAVKP</sequence>
<evidence type="ECO:0000313" key="2">
    <source>
        <dbReference type="EMBL" id="KAF2610745.1"/>
    </source>
</evidence>
<proteinExistence type="predicted"/>
<feature type="compositionally biased region" description="Basic and acidic residues" evidence="1">
    <location>
        <begin position="252"/>
        <end position="266"/>
    </location>
</feature>
<protein>
    <submittedName>
        <fullName evidence="2">Uncharacterized protein</fullName>
    </submittedName>
</protein>
<dbReference type="AlphaFoldDB" id="A0A8S9LTJ2"/>
<feature type="compositionally biased region" description="Polar residues" evidence="1">
    <location>
        <begin position="140"/>
        <end position="149"/>
    </location>
</feature>
<feature type="compositionally biased region" description="Polar residues" evidence="1">
    <location>
        <begin position="88"/>
        <end position="98"/>
    </location>
</feature>
<dbReference type="EMBL" id="QGKY02000089">
    <property type="protein sequence ID" value="KAF2610745.1"/>
    <property type="molecule type" value="Genomic_DNA"/>
</dbReference>
<name>A0A8S9LTJ2_BRACR</name>
<feature type="region of interest" description="Disordered" evidence="1">
    <location>
        <begin position="69"/>
        <end position="181"/>
    </location>
</feature>
<comment type="caution">
    <text evidence="2">The sequence shown here is derived from an EMBL/GenBank/DDBJ whole genome shotgun (WGS) entry which is preliminary data.</text>
</comment>
<reference evidence="2" key="1">
    <citation type="submission" date="2019-12" db="EMBL/GenBank/DDBJ databases">
        <title>Genome sequencing and annotation of Brassica cretica.</title>
        <authorList>
            <person name="Studholme D.J."/>
            <person name="Sarris P.F."/>
        </authorList>
    </citation>
    <scope>NUCLEOTIDE SEQUENCE</scope>
    <source>
        <strain evidence="2">PFS-102/07</strain>
        <tissue evidence="2">Leaf</tissue>
    </source>
</reference>
<feature type="region of interest" description="Disordered" evidence="1">
    <location>
        <begin position="29"/>
        <end position="56"/>
    </location>
</feature>
<feature type="compositionally biased region" description="Basic and acidic residues" evidence="1">
    <location>
        <begin position="111"/>
        <end position="131"/>
    </location>
</feature>
<feature type="compositionally biased region" description="Basic and acidic residues" evidence="1">
    <location>
        <begin position="171"/>
        <end position="180"/>
    </location>
</feature>
<feature type="compositionally biased region" description="Basic and acidic residues" evidence="1">
    <location>
        <begin position="306"/>
        <end position="317"/>
    </location>
</feature>
<organism evidence="2">
    <name type="scientific">Brassica cretica</name>
    <name type="common">Mustard</name>
    <dbReference type="NCBI Taxonomy" id="69181"/>
    <lineage>
        <taxon>Eukaryota</taxon>
        <taxon>Viridiplantae</taxon>
        <taxon>Streptophyta</taxon>
        <taxon>Embryophyta</taxon>
        <taxon>Tracheophyta</taxon>
        <taxon>Spermatophyta</taxon>
        <taxon>Magnoliopsida</taxon>
        <taxon>eudicotyledons</taxon>
        <taxon>Gunneridae</taxon>
        <taxon>Pentapetalae</taxon>
        <taxon>rosids</taxon>
        <taxon>malvids</taxon>
        <taxon>Brassicales</taxon>
        <taxon>Brassicaceae</taxon>
        <taxon>Brassiceae</taxon>
        <taxon>Brassica</taxon>
    </lineage>
</organism>
<evidence type="ECO:0000256" key="1">
    <source>
        <dbReference type="SAM" id="MobiDB-lite"/>
    </source>
</evidence>